<dbReference type="Proteomes" id="UP000238348">
    <property type="component" value="Chromosome"/>
</dbReference>
<evidence type="ECO:0000313" key="2">
    <source>
        <dbReference type="Proteomes" id="UP000238348"/>
    </source>
</evidence>
<protein>
    <submittedName>
        <fullName evidence="1">Uncharacterized protein</fullName>
    </submittedName>
</protein>
<organism evidence="1 2">
    <name type="scientific">Sorangium cellulosum</name>
    <name type="common">Polyangium cellulosum</name>
    <dbReference type="NCBI Taxonomy" id="56"/>
    <lineage>
        <taxon>Bacteria</taxon>
        <taxon>Pseudomonadati</taxon>
        <taxon>Myxococcota</taxon>
        <taxon>Polyangia</taxon>
        <taxon>Polyangiales</taxon>
        <taxon>Polyangiaceae</taxon>
        <taxon>Sorangium</taxon>
    </lineage>
</organism>
<reference evidence="1 2" key="1">
    <citation type="submission" date="2015-09" db="EMBL/GenBank/DDBJ databases">
        <title>Sorangium comparison.</title>
        <authorList>
            <person name="Zaburannyi N."/>
            <person name="Bunk B."/>
            <person name="Overmann J."/>
            <person name="Mueller R."/>
        </authorList>
    </citation>
    <scope>NUCLEOTIDE SEQUENCE [LARGE SCALE GENOMIC DNA]</scope>
    <source>
        <strain evidence="1 2">So ce26</strain>
    </source>
</reference>
<proteinExistence type="predicted"/>
<accession>A0A2L0EWQ6</accession>
<dbReference type="AlphaFoldDB" id="A0A2L0EWQ6"/>
<sequence length="156" mass="17469">MSPGELGLTCPQAVWLPSPAVARILVLPQVFADDVVAGVSAGELAQLEARLTPLIERTPDIDDSQTVQLLRALMRPRLSEGPAWSGPYRELALEQRWIDVVKRLRIRSRDDFCHIWELAGEVPDTTWIERDGELAWAGPGPADEPPRLPLYTLRRE</sequence>
<dbReference type="EMBL" id="CP012673">
    <property type="protein sequence ID" value="AUX43689.1"/>
    <property type="molecule type" value="Genomic_DNA"/>
</dbReference>
<name>A0A2L0EWQ6_SORCE</name>
<gene>
    <name evidence="1" type="ORF">SOCE26_051410</name>
</gene>
<evidence type="ECO:0000313" key="1">
    <source>
        <dbReference type="EMBL" id="AUX43689.1"/>
    </source>
</evidence>